<evidence type="ECO:0000256" key="2">
    <source>
        <dbReference type="SAM" id="Phobius"/>
    </source>
</evidence>
<evidence type="ECO:0000313" key="3">
    <source>
        <dbReference type="EMBL" id="KXH42127.1"/>
    </source>
</evidence>
<proteinExistence type="predicted"/>
<feature type="region of interest" description="Disordered" evidence="1">
    <location>
        <begin position="355"/>
        <end position="456"/>
    </location>
</feature>
<keyword evidence="2" id="KW-0812">Transmembrane</keyword>
<name>A0A135T1Y5_9PEZI</name>
<gene>
    <name evidence="3" type="ORF">CNYM01_07335</name>
</gene>
<dbReference type="OrthoDB" id="4843854at2759"/>
<feature type="compositionally biased region" description="Basic and acidic residues" evidence="1">
    <location>
        <begin position="412"/>
        <end position="425"/>
    </location>
</feature>
<feature type="transmembrane region" description="Helical" evidence="2">
    <location>
        <begin position="274"/>
        <end position="299"/>
    </location>
</feature>
<organism evidence="3 4">
    <name type="scientific">Colletotrichum nymphaeae SA-01</name>
    <dbReference type="NCBI Taxonomy" id="1460502"/>
    <lineage>
        <taxon>Eukaryota</taxon>
        <taxon>Fungi</taxon>
        <taxon>Dikarya</taxon>
        <taxon>Ascomycota</taxon>
        <taxon>Pezizomycotina</taxon>
        <taxon>Sordariomycetes</taxon>
        <taxon>Hypocreomycetidae</taxon>
        <taxon>Glomerellales</taxon>
        <taxon>Glomerellaceae</taxon>
        <taxon>Colletotrichum</taxon>
        <taxon>Colletotrichum acutatum species complex</taxon>
    </lineage>
</organism>
<reference evidence="3 4" key="1">
    <citation type="submission" date="2014-02" db="EMBL/GenBank/DDBJ databases">
        <title>The genome sequence of Colletotrichum nymphaeae SA-01.</title>
        <authorList>
            <person name="Baroncelli R."/>
            <person name="Thon M.R."/>
        </authorList>
    </citation>
    <scope>NUCLEOTIDE SEQUENCE [LARGE SCALE GENOMIC DNA]</scope>
    <source>
        <strain evidence="3 4">SA-01</strain>
    </source>
</reference>
<accession>A0A135T1Y5</accession>
<dbReference type="AlphaFoldDB" id="A0A135T1Y5"/>
<dbReference type="EMBL" id="JEMN01001264">
    <property type="protein sequence ID" value="KXH42127.1"/>
    <property type="molecule type" value="Genomic_DNA"/>
</dbReference>
<feature type="region of interest" description="Disordered" evidence="1">
    <location>
        <begin position="117"/>
        <end position="139"/>
    </location>
</feature>
<dbReference type="Proteomes" id="UP000070054">
    <property type="component" value="Unassembled WGS sequence"/>
</dbReference>
<protein>
    <submittedName>
        <fullName evidence="3">Uncharacterized protein</fullName>
    </submittedName>
</protein>
<evidence type="ECO:0000313" key="4">
    <source>
        <dbReference type="Proteomes" id="UP000070054"/>
    </source>
</evidence>
<feature type="compositionally biased region" description="Polar residues" evidence="1">
    <location>
        <begin position="364"/>
        <end position="379"/>
    </location>
</feature>
<keyword evidence="2" id="KW-0472">Membrane</keyword>
<feature type="compositionally biased region" description="Acidic residues" evidence="1">
    <location>
        <begin position="386"/>
        <end position="397"/>
    </location>
</feature>
<keyword evidence="4" id="KW-1185">Reference proteome</keyword>
<keyword evidence="2" id="KW-1133">Transmembrane helix</keyword>
<evidence type="ECO:0000256" key="1">
    <source>
        <dbReference type="SAM" id="MobiDB-lite"/>
    </source>
</evidence>
<sequence>MRPYQHAKVLPTGPACWAATTIPDRSSVHQPIELWPLHLLALGLETRHIHEACPKPAMDILKPNNQDSLVSSTPSGGHDELVTDRFSSFEPQELTPEHLHFLVSPFDTRSNAGAIKQTSRKHAAAPGEHPRKMRPRERRERVRRLAPLLCRNMPTRSGHAGSRPLAPQSLSCVGLFSSLDAFNRMQDPAGQTPRCATPFVYFFLCQTPCLWTHKDPGETNSNTMSPYFVLQEQSIMIKNQTPNMPPSERLRDMIASREDYGDFGGVNCVGVKRLLVGLVAVSTICILAIYLAVHFRICLARDKKSFRSLAIDFETLEKVHKTLKNQHEFIREDSRNLQMTLDFYIKEYGRHPRHNQLRFEPGQGKQNSGVTDVVSSPTGNGRLREDEDVFVVEELSQEDLNGGVEEGDVADGGDRVPRFSEEEKKRKQGKVPRIQAIAAGMQDVPLTPPIQEQGGR</sequence>
<comment type="caution">
    <text evidence="3">The sequence shown here is derived from an EMBL/GenBank/DDBJ whole genome shotgun (WGS) entry which is preliminary data.</text>
</comment>